<evidence type="ECO:0000256" key="2">
    <source>
        <dbReference type="SAM" id="Phobius"/>
    </source>
</evidence>
<dbReference type="Pfam" id="PF24808">
    <property type="entry name" value="DUF7707"/>
    <property type="match status" value="1"/>
</dbReference>
<keyword evidence="2" id="KW-0812">Transmembrane</keyword>
<keyword evidence="2" id="KW-0472">Membrane</keyword>
<feature type="domain" description="DUF7707" evidence="4">
    <location>
        <begin position="23"/>
        <end position="129"/>
    </location>
</feature>
<accession>A0ABR4LZU2</accession>
<feature type="chain" id="PRO_5047483689" description="DUF7707 domain-containing protein" evidence="3">
    <location>
        <begin position="20"/>
        <end position="194"/>
    </location>
</feature>
<organism evidence="5 6">
    <name type="scientific">Aspergillus lucknowensis</name>
    <dbReference type="NCBI Taxonomy" id="176173"/>
    <lineage>
        <taxon>Eukaryota</taxon>
        <taxon>Fungi</taxon>
        <taxon>Dikarya</taxon>
        <taxon>Ascomycota</taxon>
        <taxon>Pezizomycotina</taxon>
        <taxon>Eurotiomycetes</taxon>
        <taxon>Eurotiomycetidae</taxon>
        <taxon>Eurotiales</taxon>
        <taxon>Aspergillaceae</taxon>
        <taxon>Aspergillus</taxon>
        <taxon>Aspergillus subgen. Nidulantes</taxon>
    </lineage>
</organism>
<protein>
    <recommendedName>
        <fullName evidence="4">DUF7707 domain-containing protein</fullName>
    </recommendedName>
</protein>
<feature type="region of interest" description="Disordered" evidence="1">
    <location>
        <begin position="129"/>
        <end position="157"/>
    </location>
</feature>
<dbReference type="InterPro" id="IPR056124">
    <property type="entry name" value="DUF7707"/>
</dbReference>
<evidence type="ECO:0000259" key="4">
    <source>
        <dbReference type="Pfam" id="PF24808"/>
    </source>
</evidence>
<feature type="transmembrane region" description="Helical" evidence="2">
    <location>
        <begin position="175"/>
        <end position="193"/>
    </location>
</feature>
<feature type="compositionally biased region" description="Low complexity" evidence="1">
    <location>
        <begin position="132"/>
        <end position="152"/>
    </location>
</feature>
<sequence length="194" mass="20380">MVLFPCLIAIASVAGLVQCQSTYSIDAQDIAEGTRDQWCTSQTSACPLICLQLPGASETPTSNDCDPESLSYRCVCDNGQSPNASEYSQTIPYYLCTEQNNRCVDACPQTDASCQDQCRTANPCGAQNPKLANTTSTGGTTATNTAASTTSSLPPFTGLPDDDDAAVRPLTDLTLVYGLFVVLGGFFAGFATLL</sequence>
<proteinExistence type="predicted"/>
<dbReference type="PANTHER" id="PTHR38118:SF2">
    <property type="entry name" value="CDP-ALCOHOL PHOSPHATIDYLTRANSFERASE PROTEIN"/>
    <property type="match status" value="1"/>
</dbReference>
<dbReference type="RefSeq" id="XP_070888998.1">
    <property type="nucleotide sequence ID" value="XM_071027016.1"/>
</dbReference>
<reference evidence="5 6" key="1">
    <citation type="submission" date="2024-07" db="EMBL/GenBank/DDBJ databases">
        <title>Section-level genome sequencing and comparative genomics of Aspergillus sections Usti and Cavernicolus.</title>
        <authorList>
            <consortium name="Lawrence Berkeley National Laboratory"/>
            <person name="Nybo J.L."/>
            <person name="Vesth T.C."/>
            <person name="Theobald S."/>
            <person name="Frisvad J.C."/>
            <person name="Larsen T.O."/>
            <person name="Kjaerboelling I."/>
            <person name="Rothschild-Mancinelli K."/>
            <person name="Lyhne E.K."/>
            <person name="Kogle M.E."/>
            <person name="Barry K."/>
            <person name="Clum A."/>
            <person name="Na H."/>
            <person name="Ledsgaard L."/>
            <person name="Lin J."/>
            <person name="Lipzen A."/>
            <person name="Kuo A."/>
            <person name="Riley R."/>
            <person name="Mondo S."/>
            <person name="Labutti K."/>
            <person name="Haridas S."/>
            <person name="Pangalinan J."/>
            <person name="Salamov A.A."/>
            <person name="Simmons B.A."/>
            <person name="Magnuson J.K."/>
            <person name="Chen J."/>
            <person name="Drula E."/>
            <person name="Henrissat B."/>
            <person name="Wiebenga A."/>
            <person name="Lubbers R.J."/>
            <person name="Gomes A.C."/>
            <person name="Macurrencykelacurrency M.R."/>
            <person name="Stajich J."/>
            <person name="Grigoriev I.V."/>
            <person name="Mortensen U.H."/>
            <person name="De Vries R.P."/>
            <person name="Baker S.E."/>
            <person name="Andersen M.R."/>
        </authorList>
    </citation>
    <scope>NUCLEOTIDE SEQUENCE [LARGE SCALE GENOMIC DNA]</scope>
    <source>
        <strain evidence="5 6">CBS 449.75</strain>
    </source>
</reference>
<evidence type="ECO:0000313" key="6">
    <source>
        <dbReference type="Proteomes" id="UP001610432"/>
    </source>
</evidence>
<evidence type="ECO:0000256" key="1">
    <source>
        <dbReference type="SAM" id="MobiDB-lite"/>
    </source>
</evidence>
<keyword evidence="2" id="KW-1133">Transmembrane helix</keyword>
<dbReference type="EMBL" id="JBFXLQ010000007">
    <property type="protein sequence ID" value="KAL2870019.1"/>
    <property type="molecule type" value="Genomic_DNA"/>
</dbReference>
<comment type="caution">
    <text evidence="5">The sequence shown here is derived from an EMBL/GenBank/DDBJ whole genome shotgun (WGS) entry which is preliminary data.</text>
</comment>
<dbReference type="PANTHER" id="PTHR38118">
    <property type="entry name" value="ANCHORED CELL WALL PROTEIN 11-RELATED"/>
    <property type="match status" value="1"/>
</dbReference>
<keyword evidence="3" id="KW-0732">Signal</keyword>
<evidence type="ECO:0000256" key="3">
    <source>
        <dbReference type="SAM" id="SignalP"/>
    </source>
</evidence>
<name>A0ABR4LZU2_9EURO</name>
<gene>
    <name evidence="5" type="ORF">BJX67DRAFT_303116</name>
</gene>
<dbReference type="Proteomes" id="UP001610432">
    <property type="component" value="Unassembled WGS sequence"/>
</dbReference>
<feature type="signal peptide" evidence="3">
    <location>
        <begin position="1"/>
        <end position="19"/>
    </location>
</feature>
<evidence type="ECO:0000313" key="5">
    <source>
        <dbReference type="EMBL" id="KAL2870019.1"/>
    </source>
</evidence>
<dbReference type="GeneID" id="98142088"/>
<keyword evidence="6" id="KW-1185">Reference proteome</keyword>